<evidence type="ECO:0000256" key="7">
    <source>
        <dbReference type="SAM" id="SignalP"/>
    </source>
</evidence>
<evidence type="ECO:0000313" key="10">
    <source>
        <dbReference type="Proteomes" id="UP000594454"/>
    </source>
</evidence>
<dbReference type="Proteomes" id="UP000594454">
    <property type="component" value="Chromosome 3"/>
</dbReference>
<evidence type="ECO:0000256" key="5">
    <source>
        <dbReference type="ARBA" id="ARBA00023157"/>
    </source>
</evidence>
<dbReference type="InterPro" id="IPR050430">
    <property type="entry name" value="Peptidase_S1"/>
</dbReference>
<dbReference type="GO" id="GO:0004252">
    <property type="term" value="F:serine-type endopeptidase activity"/>
    <property type="evidence" value="ECO:0007669"/>
    <property type="project" value="InterPro"/>
</dbReference>
<dbReference type="OMA" id="CLITIMI"/>
<proteinExistence type="inferred from homology"/>
<dbReference type="InterPro" id="IPR009003">
    <property type="entry name" value="Peptidase_S1_PA"/>
</dbReference>
<dbReference type="CDD" id="cd00190">
    <property type="entry name" value="Tryp_SPc"/>
    <property type="match status" value="1"/>
</dbReference>
<sequence>MTHQNYNNVVKILLVLLSLIVWSTETPDAVPALAVKRLHRGLEADTRRYNFVAAILLYLQKGWAFHCGASIVGPRKVVTAAHCVFDSEMVLPPPKMVAVVAGDKSWTGAGAKAVIGRVAAIYSHENYRSPHSEPDLALLILKEDLPIDNETIGIVELALDIPKDGEQCVALGWGLNEKFHISSTLMAAVFEIQPIEACILFYGVPSPNFVCGMSTGKSSVCTGDSGGPLICNNQLAGIIDSSAINCSASKPSLFTGLKDYVPWIKRERTSSANKEKYYFHQVCLCLITIMI</sequence>
<accession>A0A7R8USN3</accession>
<dbReference type="InterPro" id="IPR043504">
    <property type="entry name" value="Peptidase_S1_PA_chymotrypsin"/>
</dbReference>
<dbReference type="InterPro" id="IPR001314">
    <property type="entry name" value="Peptidase_S1A"/>
</dbReference>
<dbReference type="PRINTS" id="PR00722">
    <property type="entry name" value="CHYMOTRYPSIN"/>
</dbReference>
<dbReference type="PROSITE" id="PS00135">
    <property type="entry name" value="TRYPSIN_SER"/>
    <property type="match status" value="1"/>
</dbReference>
<evidence type="ECO:0000313" key="9">
    <source>
        <dbReference type="EMBL" id="CAD7085813.1"/>
    </source>
</evidence>
<keyword evidence="7" id="KW-0732">Signal</keyword>
<organism evidence="9 10">
    <name type="scientific">Hermetia illucens</name>
    <name type="common">Black soldier fly</name>
    <dbReference type="NCBI Taxonomy" id="343691"/>
    <lineage>
        <taxon>Eukaryota</taxon>
        <taxon>Metazoa</taxon>
        <taxon>Ecdysozoa</taxon>
        <taxon>Arthropoda</taxon>
        <taxon>Hexapoda</taxon>
        <taxon>Insecta</taxon>
        <taxon>Pterygota</taxon>
        <taxon>Neoptera</taxon>
        <taxon>Endopterygota</taxon>
        <taxon>Diptera</taxon>
        <taxon>Brachycera</taxon>
        <taxon>Stratiomyomorpha</taxon>
        <taxon>Stratiomyidae</taxon>
        <taxon>Hermetiinae</taxon>
        <taxon>Hermetia</taxon>
    </lineage>
</organism>
<dbReference type="PROSITE" id="PS50240">
    <property type="entry name" value="TRYPSIN_DOM"/>
    <property type="match status" value="1"/>
</dbReference>
<gene>
    <name evidence="9" type="ORF">HERILL_LOCUS8632</name>
</gene>
<evidence type="ECO:0000256" key="4">
    <source>
        <dbReference type="ARBA" id="ARBA00022825"/>
    </source>
</evidence>
<keyword evidence="5" id="KW-1015">Disulfide bond</keyword>
<dbReference type="PROSITE" id="PS00134">
    <property type="entry name" value="TRYPSIN_HIS"/>
    <property type="match status" value="1"/>
</dbReference>
<dbReference type="Pfam" id="PF00089">
    <property type="entry name" value="Trypsin"/>
    <property type="match status" value="1"/>
</dbReference>
<feature type="chain" id="PRO_5030943405" description="Peptidase S1 domain-containing protein" evidence="7">
    <location>
        <begin position="24"/>
        <end position="291"/>
    </location>
</feature>
<dbReference type="EMBL" id="LR899011">
    <property type="protein sequence ID" value="CAD7085813.1"/>
    <property type="molecule type" value="Genomic_DNA"/>
</dbReference>
<reference evidence="9 10" key="1">
    <citation type="submission" date="2020-11" db="EMBL/GenBank/DDBJ databases">
        <authorList>
            <person name="Wallbank WR R."/>
            <person name="Pardo Diaz C."/>
            <person name="Kozak K."/>
            <person name="Martin S."/>
            <person name="Jiggins C."/>
            <person name="Moest M."/>
            <person name="Warren A I."/>
            <person name="Generalovic N T."/>
            <person name="Byers J.R.P. K."/>
            <person name="Montejo-Kovacevich G."/>
            <person name="Yen C E."/>
        </authorList>
    </citation>
    <scope>NUCLEOTIDE SEQUENCE [LARGE SCALE GENOMIC DNA]</scope>
</reference>
<feature type="domain" description="Peptidase S1" evidence="8">
    <location>
        <begin position="38"/>
        <end position="269"/>
    </location>
</feature>
<dbReference type="SMART" id="SM00020">
    <property type="entry name" value="Tryp_SPc"/>
    <property type="match status" value="1"/>
</dbReference>
<protein>
    <recommendedName>
        <fullName evidence="8">Peptidase S1 domain-containing protein</fullName>
    </recommendedName>
</protein>
<keyword evidence="10" id="KW-1185">Reference proteome</keyword>
<evidence type="ECO:0000256" key="6">
    <source>
        <dbReference type="RuleBase" id="RU363034"/>
    </source>
</evidence>
<dbReference type="FunFam" id="2.40.10.10:FF:000068">
    <property type="entry name" value="transmembrane protease serine 2"/>
    <property type="match status" value="1"/>
</dbReference>
<feature type="signal peptide" evidence="7">
    <location>
        <begin position="1"/>
        <end position="23"/>
    </location>
</feature>
<name>A0A7R8USN3_HERIL</name>
<evidence type="ECO:0000256" key="2">
    <source>
        <dbReference type="ARBA" id="ARBA00022670"/>
    </source>
</evidence>
<dbReference type="InterPro" id="IPR018114">
    <property type="entry name" value="TRYPSIN_HIS"/>
</dbReference>
<dbReference type="InterPro" id="IPR033116">
    <property type="entry name" value="TRYPSIN_SER"/>
</dbReference>
<evidence type="ECO:0000256" key="1">
    <source>
        <dbReference type="ARBA" id="ARBA00007664"/>
    </source>
</evidence>
<dbReference type="AlphaFoldDB" id="A0A7R8USN3"/>
<dbReference type="Gene3D" id="2.40.10.10">
    <property type="entry name" value="Trypsin-like serine proteases"/>
    <property type="match status" value="1"/>
</dbReference>
<evidence type="ECO:0000256" key="3">
    <source>
        <dbReference type="ARBA" id="ARBA00022801"/>
    </source>
</evidence>
<dbReference type="OrthoDB" id="10059102at2759"/>
<dbReference type="PANTHER" id="PTHR24276:SF98">
    <property type="entry name" value="FI18310P1-RELATED"/>
    <property type="match status" value="1"/>
</dbReference>
<evidence type="ECO:0000259" key="8">
    <source>
        <dbReference type="PROSITE" id="PS50240"/>
    </source>
</evidence>
<keyword evidence="4 6" id="KW-0720">Serine protease</keyword>
<dbReference type="PANTHER" id="PTHR24276">
    <property type="entry name" value="POLYSERASE-RELATED"/>
    <property type="match status" value="1"/>
</dbReference>
<keyword evidence="3 6" id="KW-0378">Hydrolase</keyword>
<dbReference type="FunCoup" id="A0A7R8USN3">
    <property type="interactions" value="6"/>
</dbReference>
<dbReference type="GO" id="GO:0006508">
    <property type="term" value="P:proteolysis"/>
    <property type="evidence" value="ECO:0007669"/>
    <property type="project" value="UniProtKB-KW"/>
</dbReference>
<comment type="similarity">
    <text evidence="1">Belongs to the peptidase S1 family.</text>
</comment>
<dbReference type="InParanoid" id="A0A7R8USN3"/>
<dbReference type="InterPro" id="IPR001254">
    <property type="entry name" value="Trypsin_dom"/>
</dbReference>
<dbReference type="SUPFAM" id="SSF50494">
    <property type="entry name" value="Trypsin-like serine proteases"/>
    <property type="match status" value="1"/>
</dbReference>
<keyword evidence="2 6" id="KW-0645">Protease</keyword>